<dbReference type="PROSITE" id="PS00894">
    <property type="entry name" value="HTH_DEOR_1"/>
    <property type="match status" value="1"/>
</dbReference>
<dbReference type="SUPFAM" id="SSF46785">
    <property type="entry name" value="Winged helix' DNA-binding domain"/>
    <property type="match status" value="1"/>
</dbReference>
<dbReference type="Proteomes" id="UP000655016">
    <property type="component" value="Unassembled WGS sequence"/>
</dbReference>
<dbReference type="Pfam" id="PF00455">
    <property type="entry name" value="DeoRC"/>
    <property type="match status" value="1"/>
</dbReference>
<protein>
    <submittedName>
        <fullName evidence="5">DeoR family transcriptional regulator</fullName>
    </submittedName>
</protein>
<dbReference type="PANTHER" id="PTHR30363:SF44">
    <property type="entry name" value="AGA OPERON TRANSCRIPTIONAL REPRESSOR-RELATED"/>
    <property type="match status" value="1"/>
</dbReference>
<feature type="domain" description="HTH deoR-type" evidence="4">
    <location>
        <begin position="3"/>
        <end position="58"/>
    </location>
</feature>
<dbReference type="Gene3D" id="1.10.10.10">
    <property type="entry name" value="Winged helix-like DNA-binding domain superfamily/Winged helix DNA-binding domain"/>
    <property type="match status" value="1"/>
</dbReference>
<evidence type="ECO:0000256" key="3">
    <source>
        <dbReference type="ARBA" id="ARBA00023163"/>
    </source>
</evidence>
<dbReference type="PRINTS" id="PR00037">
    <property type="entry name" value="HTHLACR"/>
</dbReference>
<gene>
    <name evidence="5" type="ORF">GCM10011518_42560</name>
</gene>
<evidence type="ECO:0000256" key="1">
    <source>
        <dbReference type="ARBA" id="ARBA00023015"/>
    </source>
</evidence>
<dbReference type="InterPro" id="IPR037171">
    <property type="entry name" value="NagB/RpiA_transferase-like"/>
</dbReference>
<evidence type="ECO:0000256" key="2">
    <source>
        <dbReference type="ARBA" id="ARBA00023125"/>
    </source>
</evidence>
<dbReference type="PROSITE" id="PS51000">
    <property type="entry name" value="HTH_DEOR_2"/>
    <property type="match status" value="1"/>
</dbReference>
<dbReference type="InterPro" id="IPR050313">
    <property type="entry name" value="Carb_Metab_HTH_regulators"/>
</dbReference>
<accession>A0ABQ1UZ12</accession>
<evidence type="ECO:0000259" key="4">
    <source>
        <dbReference type="PROSITE" id="PS51000"/>
    </source>
</evidence>
<keyword evidence="2" id="KW-0238">DNA-binding</keyword>
<dbReference type="InterPro" id="IPR036388">
    <property type="entry name" value="WH-like_DNA-bd_sf"/>
</dbReference>
<dbReference type="Pfam" id="PF08220">
    <property type="entry name" value="HTH_DeoR"/>
    <property type="match status" value="1"/>
</dbReference>
<sequence>MLKEERFGKILDILQKNGRIQYDNTASALKVSEDTIRRDIEVLHNNGLLSKVRGGAIPITKNPLTFTDRAAFKTDKKELIALKAQQFISDGDSIFMDAGTTNCSIVSKLPVDINLTIITNNIALAPVLHKHKNVKLVVLGGSYNQQTQATEGVKACEEISRYAADTYFMGTCAIDSEIGVTATFIGDADIKTSMHKHAKKTVALAIEGKLNMSETYRICPIKEVAVLITELASSDEKLNNYRNKETKIV</sequence>
<keyword evidence="6" id="KW-1185">Reference proteome</keyword>
<dbReference type="InterPro" id="IPR018356">
    <property type="entry name" value="Tscrpt_reg_HTH_DeoR_CS"/>
</dbReference>
<organism evidence="5 6">
    <name type="scientific">Flavobacterium limi</name>
    <dbReference type="NCBI Taxonomy" id="2045105"/>
    <lineage>
        <taxon>Bacteria</taxon>
        <taxon>Pseudomonadati</taxon>
        <taxon>Bacteroidota</taxon>
        <taxon>Flavobacteriia</taxon>
        <taxon>Flavobacteriales</taxon>
        <taxon>Flavobacteriaceae</taxon>
        <taxon>Flavobacterium</taxon>
    </lineage>
</organism>
<dbReference type="InterPro" id="IPR014036">
    <property type="entry name" value="DeoR-like_C"/>
</dbReference>
<dbReference type="InterPro" id="IPR001034">
    <property type="entry name" value="DeoR_HTH"/>
</dbReference>
<evidence type="ECO:0000313" key="5">
    <source>
        <dbReference type="EMBL" id="GGF28744.1"/>
    </source>
</evidence>
<dbReference type="EMBL" id="BMKP01000013">
    <property type="protein sequence ID" value="GGF28744.1"/>
    <property type="molecule type" value="Genomic_DNA"/>
</dbReference>
<dbReference type="SUPFAM" id="SSF100950">
    <property type="entry name" value="NagB/RpiA/CoA transferase-like"/>
    <property type="match status" value="1"/>
</dbReference>
<dbReference type="SMART" id="SM00420">
    <property type="entry name" value="HTH_DEOR"/>
    <property type="match status" value="1"/>
</dbReference>
<keyword evidence="1" id="KW-0805">Transcription regulation</keyword>
<comment type="caution">
    <text evidence="5">The sequence shown here is derived from an EMBL/GenBank/DDBJ whole genome shotgun (WGS) entry which is preliminary data.</text>
</comment>
<dbReference type="RefSeq" id="WP_163396462.1">
    <property type="nucleotide sequence ID" value="NZ_BMKP01000013.1"/>
</dbReference>
<dbReference type="PANTHER" id="PTHR30363">
    <property type="entry name" value="HTH-TYPE TRANSCRIPTIONAL REGULATOR SRLR-RELATED"/>
    <property type="match status" value="1"/>
</dbReference>
<reference evidence="6" key="1">
    <citation type="journal article" date="2019" name="Int. J. Syst. Evol. Microbiol.">
        <title>The Global Catalogue of Microorganisms (GCM) 10K type strain sequencing project: providing services to taxonomists for standard genome sequencing and annotation.</title>
        <authorList>
            <consortium name="The Broad Institute Genomics Platform"/>
            <consortium name="The Broad Institute Genome Sequencing Center for Infectious Disease"/>
            <person name="Wu L."/>
            <person name="Ma J."/>
        </authorList>
    </citation>
    <scope>NUCLEOTIDE SEQUENCE [LARGE SCALE GENOMIC DNA]</scope>
    <source>
        <strain evidence="6">CGMCC 1.16060</strain>
    </source>
</reference>
<name>A0ABQ1UZ12_9FLAO</name>
<proteinExistence type="predicted"/>
<dbReference type="SMART" id="SM01134">
    <property type="entry name" value="DeoRC"/>
    <property type="match status" value="1"/>
</dbReference>
<evidence type="ECO:0000313" key="6">
    <source>
        <dbReference type="Proteomes" id="UP000655016"/>
    </source>
</evidence>
<keyword evidence="3" id="KW-0804">Transcription</keyword>
<dbReference type="InterPro" id="IPR036390">
    <property type="entry name" value="WH_DNA-bd_sf"/>
</dbReference>